<accession>A0A645CUU5</accession>
<dbReference type="AlphaFoldDB" id="A0A645CUU5"/>
<protein>
    <submittedName>
        <fullName evidence="1">Uncharacterized protein</fullName>
    </submittedName>
</protein>
<evidence type="ECO:0000313" key="1">
    <source>
        <dbReference type="EMBL" id="MPM80664.1"/>
    </source>
</evidence>
<comment type="caution">
    <text evidence="1">The sequence shown here is derived from an EMBL/GenBank/DDBJ whole genome shotgun (WGS) entry which is preliminary data.</text>
</comment>
<sequence>MDFSIFLSKKSIYTSSMVDFTVSPVNLKDSQLISAVPIIGPQIPMVSIELCVCVEVTFSEMIFCFFEKSSMRSRSIRTYLLDRPITSTDAKTEMPLPVPSSRAMVLTLISS</sequence>
<organism evidence="1">
    <name type="scientific">bioreactor metagenome</name>
    <dbReference type="NCBI Taxonomy" id="1076179"/>
    <lineage>
        <taxon>unclassified sequences</taxon>
        <taxon>metagenomes</taxon>
        <taxon>ecological metagenomes</taxon>
    </lineage>
</organism>
<dbReference type="EMBL" id="VSSQ01030223">
    <property type="protein sequence ID" value="MPM80664.1"/>
    <property type="molecule type" value="Genomic_DNA"/>
</dbReference>
<name>A0A645CUU5_9ZZZZ</name>
<gene>
    <name evidence="1" type="ORF">SDC9_127714</name>
</gene>
<proteinExistence type="predicted"/>
<reference evidence="1" key="1">
    <citation type="submission" date="2019-08" db="EMBL/GenBank/DDBJ databases">
        <authorList>
            <person name="Kucharzyk K."/>
            <person name="Murdoch R.W."/>
            <person name="Higgins S."/>
            <person name="Loffler F."/>
        </authorList>
    </citation>
    <scope>NUCLEOTIDE SEQUENCE</scope>
</reference>